<sequence>MKKILLSEKSGKNATYLTFTQGLEHPAIRKGVCDTLKNACRHLTLQCRRIMS</sequence>
<name>A0A8E6U5Y0_SALER</name>
<protein>
    <submittedName>
        <fullName evidence="1">Uncharacterized protein</fullName>
    </submittedName>
</protein>
<reference evidence="1" key="1">
    <citation type="submission" date="2018-07" db="EMBL/GenBank/DDBJ databases">
        <authorList>
            <consortium name="GenomeTrakr network: Whole genome sequencing for foodborne pathogen traceback"/>
        </authorList>
    </citation>
    <scope>NUCLEOTIDE SEQUENCE</scope>
    <source>
        <strain evidence="1">CFSAN024230</strain>
    </source>
</reference>
<organism evidence="1">
    <name type="scientific">Salmonella enterica</name>
    <name type="common">Salmonella choleraesuis</name>
    <dbReference type="NCBI Taxonomy" id="28901"/>
    <lineage>
        <taxon>Bacteria</taxon>
        <taxon>Pseudomonadati</taxon>
        <taxon>Pseudomonadota</taxon>
        <taxon>Gammaproteobacteria</taxon>
        <taxon>Enterobacterales</taxon>
        <taxon>Enterobacteriaceae</taxon>
        <taxon>Salmonella</taxon>
    </lineage>
</organism>
<dbReference type="AlphaFoldDB" id="A0A8E6U5Y0"/>
<gene>
    <name evidence="1" type="ORF">LM45_21110</name>
</gene>
<dbReference type="EMBL" id="CP075011">
    <property type="protein sequence ID" value="QVT26306.1"/>
    <property type="molecule type" value="Genomic_DNA"/>
</dbReference>
<reference evidence="1" key="2">
    <citation type="submission" date="2021-05" db="EMBL/GenBank/DDBJ databases">
        <title>Whole genome PacBio Sequel sequence of Salmonella enterica subsp. enterica.</title>
        <authorList>
            <person name="Hoffmann M."/>
            <person name="Balkey M."/>
            <person name="Luo Y."/>
        </authorList>
    </citation>
    <scope>NUCLEOTIDE SEQUENCE</scope>
    <source>
        <strain evidence="1">CFSAN024230</strain>
    </source>
</reference>
<proteinExistence type="predicted"/>
<accession>A0A8E6U5Y0</accession>
<evidence type="ECO:0000313" key="1">
    <source>
        <dbReference type="EMBL" id="QVT26306.1"/>
    </source>
</evidence>